<comment type="caution">
    <text evidence="2">The sequence shown here is derived from an EMBL/GenBank/DDBJ whole genome shotgun (WGS) entry which is preliminary data.</text>
</comment>
<dbReference type="EMBL" id="BPLR01007045">
    <property type="protein sequence ID" value="GIY14077.1"/>
    <property type="molecule type" value="Genomic_DNA"/>
</dbReference>
<evidence type="ECO:0000256" key="1">
    <source>
        <dbReference type="SAM" id="MobiDB-lite"/>
    </source>
</evidence>
<feature type="region of interest" description="Disordered" evidence="1">
    <location>
        <begin position="140"/>
        <end position="161"/>
    </location>
</feature>
<reference evidence="2 3" key="1">
    <citation type="submission" date="2021-06" db="EMBL/GenBank/DDBJ databases">
        <title>Caerostris extrusa draft genome.</title>
        <authorList>
            <person name="Kono N."/>
            <person name="Arakawa K."/>
        </authorList>
    </citation>
    <scope>NUCLEOTIDE SEQUENCE [LARGE SCALE GENOMIC DNA]</scope>
</reference>
<sequence length="161" mass="17992">MNAIYLGEKTPLTMHSLVSEGANVINNGKKEISKNLRNNTHLPYCPIESSAGYCRAWKEMRIAQSPVINKGLGRGSLGFGEDKKNKEHENQNKCRFYGIIHICPINQLESSAGYCRAWKEIRIAQSPVINKGLGRGSLGFGEENGTKKSQEHKNQNKCRCE</sequence>
<name>A0AAV4QXX6_CAEEX</name>
<accession>A0AAV4QXX6</accession>
<proteinExistence type="predicted"/>
<evidence type="ECO:0000313" key="2">
    <source>
        <dbReference type="EMBL" id="GIY14077.1"/>
    </source>
</evidence>
<dbReference type="Proteomes" id="UP001054945">
    <property type="component" value="Unassembled WGS sequence"/>
</dbReference>
<evidence type="ECO:0000313" key="3">
    <source>
        <dbReference type="Proteomes" id="UP001054945"/>
    </source>
</evidence>
<gene>
    <name evidence="2" type="ORF">CEXT_433271</name>
</gene>
<keyword evidence="3" id="KW-1185">Reference proteome</keyword>
<dbReference type="AlphaFoldDB" id="A0AAV4QXX6"/>
<organism evidence="2 3">
    <name type="scientific">Caerostris extrusa</name>
    <name type="common">Bark spider</name>
    <name type="synonym">Caerostris bankana</name>
    <dbReference type="NCBI Taxonomy" id="172846"/>
    <lineage>
        <taxon>Eukaryota</taxon>
        <taxon>Metazoa</taxon>
        <taxon>Ecdysozoa</taxon>
        <taxon>Arthropoda</taxon>
        <taxon>Chelicerata</taxon>
        <taxon>Arachnida</taxon>
        <taxon>Araneae</taxon>
        <taxon>Araneomorphae</taxon>
        <taxon>Entelegynae</taxon>
        <taxon>Araneoidea</taxon>
        <taxon>Araneidae</taxon>
        <taxon>Caerostris</taxon>
    </lineage>
</organism>
<protein>
    <submittedName>
        <fullName evidence="2">Uncharacterized protein</fullName>
    </submittedName>
</protein>
<feature type="compositionally biased region" description="Basic and acidic residues" evidence="1">
    <location>
        <begin position="144"/>
        <end position="161"/>
    </location>
</feature>